<dbReference type="RefSeq" id="WP_010979979.1">
    <property type="nucleotide sequence ID" value="NZ_BAABQO010000029.1"/>
</dbReference>
<feature type="domain" description="AAA+ ATPase" evidence="4">
    <location>
        <begin position="20"/>
        <end position="212"/>
    </location>
</feature>
<evidence type="ECO:0000256" key="2">
    <source>
        <dbReference type="ARBA" id="ARBA00022840"/>
    </source>
</evidence>
<dbReference type="Pfam" id="PF07650">
    <property type="entry name" value="KH_2"/>
    <property type="match status" value="1"/>
</dbReference>
<dbReference type="GO" id="GO:0003723">
    <property type="term" value="F:RNA binding"/>
    <property type="evidence" value="ECO:0007669"/>
    <property type="project" value="UniProtKB-KW"/>
</dbReference>
<dbReference type="Proteomes" id="UP000646844">
    <property type="component" value="Unassembled WGS sequence"/>
</dbReference>
<keyword evidence="2" id="KW-0067">ATP-binding</keyword>
<protein>
    <submittedName>
        <fullName evidence="5">KH domain-containing protein</fullName>
    </submittedName>
</protein>
<gene>
    <name evidence="5" type="ORF">HA332_00010</name>
</gene>
<evidence type="ECO:0000256" key="1">
    <source>
        <dbReference type="ARBA" id="ARBA00022741"/>
    </source>
</evidence>
<keyword evidence="1" id="KW-0547">Nucleotide-binding</keyword>
<dbReference type="SMART" id="SM00382">
    <property type="entry name" value="AAA"/>
    <property type="match status" value="1"/>
</dbReference>
<accession>A0A832T626</accession>
<dbReference type="GO" id="GO:0005829">
    <property type="term" value="C:cytosol"/>
    <property type="evidence" value="ECO:0007669"/>
    <property type="project" value="TreeGrafter"/>
</dbReference>
<dbReference type="Gene3D" id="3.30.300.20">
    <property type="match status" value="1"/>
</dbReference>
<evidence type="ECO:0000256" key="3">
    <source>
        <dbReference type="ARBA" id="ARBA00022884"/>
    </source>
</evidence>
<dbReference type="Pfam" id="PF02562">
    <property type="entry name" value="PhoH"/>
    <property type="match status" value="1"/>
</dbReference>
<dbReference type="InterPro" id="IPR027417">
    <property type="entry name" value="P-loop_NTPase"/>
</dbReference>
<dbReference type="InterPro" id="IPR051451">
    <property type="entry name" value="PhoH2-like"/>
</dbReference>
<evidence type="ECO:0000313" key="5">
    <source>
        <dbReference type="EMBL" id="HII72810.1"/>
    </source>
</evidence>
<dbReference type="AlphaFoldDB" id="A0A832T626"/>
<keyword evidence="3" id="KW-0694">RNA-binding</keyword>
<dbReference type="OMA" id="RFIIARP"/>
<dbReference type="GeneID" id="1459967"/>
<dbReference type="InterPro" id="IPR004044">
    <property type="entry name" value="KH_dom_type_2"/>
</dbReference>
<reference evidence="5" key="1">
    <citation type="journal article" date="2020" name="bioRxiv">
        <title>A rank-normalized archaeal taxonomy based on genome phylogeny resolves widespread incomplete and uneven classifications.</title>
        <authorList>
            <person name="Rinke C."/>
            <person name="Chuvochina M."/>
            <person name="Mussig A.J."/>
            <person name="Chaumeil P.-A."/>
            <person name="Waite D.W."/>
            <person name="Whitman W.B."/>
            <person name="Parks D.H."/>
            <person name="Hugenholtz P."/>
        </authorList>
    </citation>
    <scope>NUCLEOTIDE SEQUENCE</scope>
    <source>
        <strain evidence="5">UBA8838</strain>
    </source>
</reference>
<proteinExistence type="predicted"/>
<dbReference type="InterPro" id="IPR003593">
    <property type="entry name" value="AAA+_ATPase"/>
</dbReference>
<dbReference type="Gene3D" id="3.40.50.300">
    <property type="entry name" value="P-loop containing nucleotide triphosphate hydrolases"/>
    <property type="match status" value="1"/>
</dbReference>
<dbReference type="InterPro" id="IPR003714">
    <property type="entry name" value="PhoH"/>
</dbReference>
<dbReference type="GO" id="GO:0005524">
    <property type="term" value="F:ATP binding"/>
    <property type="evidence" value="ECO:0007669"/>
    <property type="project" value="UniProtKB-KW"/>
</dbReference>
<comment type="caution">
    <text evidence="5">The sequence shown here is derived from an EMBL/GenBank/DDBJ whole genome shotgun (WGS) entry which is preliminary data.</text>
</comment>
<dbReference type="PANTHER" id="PTHR30473:SF2">
    <property type="entry name" value="PIN DOMAIN-CONTAINING PROTEIN"/>
    <property type="match status" value="1"/>
</dbReference>
<evidence type="ECO:0000313" key="6">
    <source>
        <dbReference type="Proteomes" id="UP000646844"/>
    </source>
</evidence>
<dbReference type="PANTHER" id="PTHR30473">
    <property type="entry name" value="PROTEIN PHOH"/>
    <property type="match status" value="1"/>
</dbReference>
<dbReference type="InterPro" id="IPR015946">
    <property type="entry name" value="KH_dom-like_a/b"/>
</dbReference>
<sequence length="370" mass="41487">MIKPLTSSQEEVLKALNDDKYQIVGVFGPTGTGKTLLTLSYGIDVIKQGKFKKFIIVKPIVDIVTKKEITATELPNYHEVILSYIKDVLGPEYSATVDELYKSGRIEILDSRLLRGRTFDDSIIFIDEVQELQPESIIELIIRIGRNSKLVVAGDPVFQSLQMKTFKDPSELVREVLLNEEDAKVIDLGVKDIIRAGAKRGLRLLIEYRLRSRILSEEENKVLNVTKAHAPDADIITVVDLSEEKKKLGLDNLTTVPDSIIVVKEGNIGRLVGKGGERINSTEKEIGKKLRALELSLDFKEYIRAVHPLPWVVKHIEDADFKGNELVVQIKKETGAFMGQKGSYVRFVDEAIRKLLGVGIRVIAKENENS</sequence>
<dbReference type="SUPFAM" id="SSF52540">
    <property type="entry name" value="P-loop containing nucleoside triphosphate hydrolases"/>
    <property type="match status" value="1"/>
</dbReference>
<organism evidence="5 6">
    <name type="scientific">Sulfurisphaera tokodaii</name>
    <dbReference type="NCBI Taxonomy" id="111955"/>
    <lineage>
        <taxon>Archaea</taxon>
        <taxon>Thermoproteota</taxon>
        <taxon>Thermoprotei</taxon>
        <taxon>Sulfolobales</taxon>
        <taxon>Sulfolobaceae</taxon>
        <taxon>Sulfurisphaera</taxon>
    </lineage>
</organism>
<evidence type="ECO:0000259" key="4">
    <source>
        <dbReference type="SMART" id="SM00382"/>
    </source>
</evidence>
<dbReference type="EMBL" id="DUJO01000001">
    <property type="protein sequence ID" value="HII72810.1"/>
    <property type="molecule type" value="Genomic_DNA"/>
</dbReference>
<name>A0A832T626_9CREN</name>